<feature type="region of interest" description="Disordered" evidence="1">
    <location>
        <begin position="1"/>
        <end position="38"/>
    </location>
</feature>
<dbReference type="Proteomes" id="UP000233551">
    <property type="component" value="Unassembled WGS sequence"/>
</dbReference>
<dbReference type="EMBL" id="PGOL01001393">
    <property type="protein sequence ID" value="PKI58441.1"/>
    <property type="molecule type" value="Genomic_DNA"/>
</dbReference>
<protein>
    <submittedName>
        <fullName evidence="2">Uncharacterized protein</fullName>
    </submittedName>
</protein>
<reference evidence="2 3" key="1">
    <citation type="submission" date="2017-11" db="EMBL/GenBank/DDBJ databases">
        <title>De-novo sequencing of pomegranate (Punica granatum L.) genome.</title>
        <authorList>
            <person name="Akparov Z."/>
            <person name="Amiraslanov A."/>
            <person name="Hajiyeva S."/>
            <person name="Abbasov M."/>
            <person name="Kaur K."/>
            <person name="Hamwieh A."/>
            <person name="Solovyev V."/>
            <person name="Salamov A."/>
            <person name="Braich B."/>
            <person name="Kosarev P."/>
            <person name="Mahmoud A."/>
            <person name="Hajiyev E."/>
            <person name="Babayeva S."/>
            <person name="Izzatullayeva V."/>
            <person name="Mammadov A."/>
            <person name="Mammadov A."/>
            <person name="Sharifova S."/>
            <person name="Ojaghi J."/>
            <person name="Eynullazada K."/>
            <person name="Bayramov B."/>
            <person name="Abdulazimova A."/>
            <person name="Shahmuradov I."/>
        </authorList>
    </citation>
    <scope>NUCLEOTIDE SEQUENCE [LARGE SCALE GENOMIC DNA]</scope>
    <source>
        <strain evidence="3">cv. AG2017</strain>
        <tissue evidence="2">Leaf</tissue>
    </source>
</reference>
<gene>
    <name evidence="2" type="ORF">CRG98_021199</name>
</gene>
<name>A0A2I0JQB6_PUNGR</name>
<evidence type="ECO:0000313" key="3">
    <source>
        <dbReference type="Proteomes" id="UP000233551"/>
    </source>
</evidence>
<evidence type="ECO:0000313" key="2">
    <source>
        <dbReference type="EMBL" id="PKI58441.1"/>
    </source>
</evidence>
<organism evidence="2 3">
    <name type="scientific">Punica granatum</name>
    <name type="common">Pomegranate</name>
    <dbReference type="NCBI Taxonomy" id="22663"/>
    <lineage>
        <taxon>Eukaryota</taxon>
        <taxon>Viridiplantae</taxon>
        <taxon>Streptophyta</taxon>
        <taxon>Embryophyta</taxon>
        <taxon>Tracheophyta</taxon>
        <taxon>Spermatophyta</taxon>
        <taxon>Magnoliopsida</taxon>
        <taxon>eudicotyledons</taxon>
        <taxon>Gunneridae</taxon>
        <taxon>Pentapetalae</taxon>
        <taxon>rosids</taxon>
        <taxon>malvids</taxon>
        <taxon>Myrtales</taxon>
        <taxon>Lythraceae</taxon>
        <taxon>Punica</taxon>
    </lineage>
</organism>
<dbReference type="AlphaFoldDB" id="A0A2I0JQB6"/>
<feature type="compositionally biased region" description="Polar residues" evidence="1">
    <location>
        <begin position="1"/>
        <end position="14"/>
    </location>
</feature>
<sequence length="168" mass="18105">MGPTAQPSQATKTRLNPKPLLNPSSSAQPQSAAAPPHGRRLKIGSLDITGCTPSPPRVPFRSTTLSSPAITFKGFLTTLSLPREEVVTIRGPIHRTQPPFHLFFLYRVLFPLPCVHSLFQVHLGIGTFGTTHGHLDPSLRSPTSLIPHRAVAGASVHQACTPLESLYP</sequence>
<evidence type="ECO:0000256" key="1">
    <source>
        <dbReference type="SAM" id="MobiDB-lite"/>
    </source>
</evidence>
<accession>A0A2I0JQB6</accession>
<comment type="caution">
    <text evidence="2">The sequence shown here is derived from an EMBL/GenBank/DDBJ whole genome shotgun (WGS) entry which is preliminary data.</text>
</comment>
<feature type="compositionally biased region" description="Low complexity" evidence="1">
    <location>
        <begin position="23"/>
        <end position="36"/>
    </location>
</feature>
<proteinExistence type="predicted"/>
<keyword evidence="3" id="KW-1185">Reference proteome</keyword>